<gene>
    <name evidence="1" type="ORF">D187_007672</name>
</gene>
<accession>S9NVV9</accession>
<dbReference type="Proteomes" id="UP000011682">
    <property type="component" value="Unassembled WGS sequence"/>
</dbReference>
<dbReference type="EMBL" id="ANAH02000066">
    <property type="protein sequence ID" value="EPX56330.1"/>
    <property type="molecule type" value="Genomic_DNA"/>
</dbReference>
<reference evidence="1" key="1">
    <citation type="submission" date="2013-05" db="EMBL/GenBank/DDBJ databases">
        <title>Genome assembly of Cystobacter fuscus DSM 2262.</title>
        <authorList>
            <person name="Sharma G."/>
            <person name="Khatri I."/>
            <person name="Kaur C."/>
            <person name="Mayilraj S."/>
            <person name="Subramanian S."/>
        </authorList>
    </citation>
    <scope>NUCLEOTIDE SEQUENCE [LARGE SCALE GENOMIC DNA]</scope>
    <source>
        <strain evidence="1">DSM 2262</strain>
    </source>
</reference>
<evidence type="ECO:0000313" key="1">
    <source>
        <dbReference type="EMBL" id="EPX56330.1"/>
    </source>
</evidence>
<dbReference type="AlphaFoldDB" id="S9NVV9"/>
<keyword evidence="2" id="KW-1185">Reference proteome</keyword>
<comment type="caution">
    <text evidence="1">The sequence shown here is derived from an EMBL/GenBank/DDBJ whole genome shotgun (WGS) entry which is preliminary data.</text>
</comment>
<organism evidence="1 2">
    <name type="scientific">Cystobacter fuscus (strain ATCC 25194 / DSM 2262 / NBRC 100088 / M29)</name>
    <dbReference type="NCBI Taxonomy" id="1242864"/>
    <lineage>
        <taxon>Bacteria</taxon>
        <taxon>Pseudomonadati</taxon>
        <taxon>Myxococcota</taxon>
        <taxon>Myxococcia</taxon>
        <taxon>Myxococcales</taxon>
        <taxon>Cystobacterineae</taxon>
        <taxon>Archangiaceae</taxon>
        <taxon>Cystobacter</taxon>
    </lineage>
</organism>
<proteinExistence type="predicted"/>
<name>S9NVV9_CYSF2</name>
<dbReference type="eggNOG" id="ENOG5030Q0I">
    <property type="taxonomic scope" value="Bacteria"/>
</dbReference>
<sequence length="233" mass="25029">MWVWTCVLGLLGSGCTAAREAATPVPVAAPAPSTPACPESIAADAPLEADYGPRSHARRWLPALAPSEFAFVPTNAVEESFRQRLELAEGSVELLALEERSRPVTDGGAALVMARPVAGGFCIINTWATWQSTEVDVSLAGSWESPDQRMAILLLKLELARAAGGEETRWVVLGTDGDRAWIALGQPPAHQLIAPSVSLSPKKDQLYLDVKIKYVNRLRLGPDGHFVQAANKR</sequence>
<evidence type="ECO:0000313" key="2">
    <source>
        <dbReference type="Proteomes" id="UP000011682"/>
    </source>
</evidence>
<protein>
    <submittedName>
        <fullName evidence="1">Uncharacterized protein</fullName>
    </submittedName>
</protein>